<dbReference type="AlphaFoldDB" id="A0A0S4NCT9"/>
<proteinExistence type="predicted"/>
<accession>A0A0S4NCT9</accession>
<evidence type="ECO:0000313" key="1">
    <source>
        <dbReference type="EMBL" id="CUU08741.1"/>
    </source>
</evidence>
<gene>
    <name evidence="1" type="ORF">JGI4_02176</name>
</gene>
<dbReference type="STRING" id="1633631.GCA_001442925_02170"/>
<sequence>YKFSEAEPIRPPLEIVSAEIKTDTTQLITAFGQACAYKVFSHKVYLVVPKQAESDIPRLESLCMRFGIGLILFDRNNLNDPKFQIRTRAVKSEPDYFYVNLYIQRLSKEDIKKLLG</sequence>
<reference evidence="1 2" key="1">
    <citation type="submission" date="2015-11" db="EMBL/GenBank/DDBJ databases">
        <authorList>
            <person name="Zhang Y."/>
            <person name="Guo Z."/>
        </authorList>
    </citation>
    <scope>NUCLEOTIDE SEQUENCE [LARGE SCALE GENOMIC DNA]</scope>
    <source>
        <strain evidence="1">JGI-4</strain>
    </source>
</reference>
<feature type="non-terminal residue" evidence="1">
    <location>
        <position position="1"/>
    </location>
</feature>
<name>A0A0S4NCT9_9BACT</name>
<dbReference type="Proteomes" id="UP000182011">
    <property type="component" value="Unassembled WGS sequence"/>
</dbReference>
<protein>
    <submittedName>
        <fullName evidence="1">Uncharacterized protein</fullName>
    </submittedName>
</protein>
<evidence type="ECO:0000313" key="2">
    <source>
        <dbReference type="Proteomes" id="UP000182011"/>
    </source>
</evidence>
<organism evidence="1 2">
    <name type="scientific">Candidatus Kryptonium thompsonii</name>
    <dbReference type="NCBI Taxonomy" id="1633631"/>
    <lineage>
        <taxon>Bacteria</taxon>
        <taxon>Pseudomonadati</taxon>
        <taxon>Candidatus Kryptoniota</taxon>
        <taxon>Candidatus Kryptonium</taxon>
    </lineage>
</organism>
<dbReference type="EMBL" id="FAOP01000010">
    <property type="protein sequence ID" value="CUU08741.1"/>
    <property type="molecule type" value="Genomic_DNA"/>
</dbReference>